<dbReference type="SUPFAM" id="SSF49899">
    <property type="entry name" value="Concanavalin A-like lectins/glucanases"/>
    <property type="match status" value="1"/>
</dbReference>
<feature type="domain" description="BIG2" evidence="6">
    <location>
        <begin position="768"/>
        <end position="845"/>
    </location>
</feature>
<accession>A0A1H4ABA1</accession>
<keyword evidence="8" id="KW-1185">Reference proteome</keyword>
<dbReference type="InterPro" id="IPR054470">
    <property type="entry name" value="FIMAH_dom"/>
</dbReference>
<dbReference type="InterPro" id="IPR046780">
    <property type="entry name" value="aBig_2"/>
</dbReference>
<comment type="similarity">
    <text evidence="2">Belongs to the glycosyl hydrolase 43 family.</text>
</comment>
<keyword evidence="5" id="KW-0175">Coiled coil</keyword>
<dbReference type="AlphaFoldDB" id="A0A1H4ABA1"/>
<dbReference type="InterPro" id="IPR050727">
    <property type="entry name" value="GH43_arabinanases"/>
</dbReference>
<dbReference type="InterPro" id="IPR023296">
    <property type="entry name" value="Glyco_hydro_beta-prop_sf"/>
</dbReference>
<dbReference type="Gene3D" id="2.60.40.1080">
    <property type="match status" value="1"/>
</dbReference>
<evidence type="ECO:0000256" key="3">
    <source>
        <dbReference type="ARBA" id="ARBA00022801"/>
    </source>
</evidence>
<dbReference type="Pfam" id="PF13385">
    <property type="entry name" value="Laminin_G_3"/>
    <property type="match status" value="1"/>
</dbReference>
<evidence type="ECO:0000256" key="5">
    <source>
        <dbReference type="SAM" id="Coils"/>
    </source>
</evidence>
<dbReference type="GO" id="GO:0004553">
    <property type="term" value="F:hydrolase activity, hydrolyzing O-glycosyl compounds"/>
    <property type="evidence" value="ECO:0007669"/>
    <property type="project" value="InterPro"/>
</dbReference>
<dbReference type="SUPFAM" id="SSF49373">
    <property type="entry name" value="Invasin/intimin cell-adhesion fragments"/>
    <property type="match status" value="1"/>
</dbReference>
<gene>
    <name evidence="7" type="ORF">SAMN05421743_10438</name>
</gene>
<dbReference type="InterPro" id="IPR013320">
    <property type="entry name" value="ConA-like_dom_sf"/>
</dbReference>
<dbReference type="Pfam" id="PF02368">
    <property type="entry name" value="Big_2"/>
    <property type="match status" value="1"/>
</dbReference>
<feature type="coiled-coil region" evidence="5">
    <location>
        <begin position="891"/>
        <end position="921"/>
    </location>
</feature>
<keyword evidence="4" id="KW-0326">Glycosidase</keyword>
<comment type="pathway">
    <text evidence="1">Glycan metabolism; L-arabinan degradation.</text>
</comment>
<dbReference type="CDD" id="cd08983">
    <property type="entry name" value="GH43_Bt3655-like"/>
    <property type="match status" value="1"/>
</dbReference>
<dbReference type="SMART" id="SM00635">
    <property type="entry name" value="BID_2"/>
    <property type="match status" value="2"/>
</dbReference>
<dbReference type="PANTHER" id="PTHR43301">
    <property type="entry name" value="ARABINAN ENDO-1,5-ALPHA-L-ARABINOSIDASE"/>
    <property type="match status" value="1"/>
</dbReference>
<protein>
    <submittedName>
        <fullName evidence="7">Glycosyl hydrolases family 43</fullName>
    </submittedName>
</protein>
<dbReference type="Gene3D" id="2.60.120.200">
    <property type="match status" value="1"/>
</dbReference>
<proteinExistence type="inferred from homology"/>
<dbReference type="Proteomes" id="UP000198584">
    <property type="component" value="Unassembled WGS sequence"/>
</dbReference>
<dbReference type="STRING" id="571932.SAMN05421743_10438"/>
<evidence type="ECO:0000313" key="7">
    <source>
        <dbReference type="EMBL" id="SEA33170.1"/>
    </source>
</evidence>
<dbReference type="Pfam" id="PF22888">
    <property type="entry name" value="FIMAH"/>
    <property type="match status" value="1"/>
</dbReference>
<dbReference type="PANTHER" id="PTHR43301:SF3">
    <property type="entry name" value="ARABINAN ENDO-1,5-ALPHA-L-ARABINOSIDASE A-RELATED"/>
    <property type="match status" value="1"/>
</dbReference>
<evidence type="ECO:0000256" key="1">
    <source>
        <dbReference type="ARBA" id="ARBA00004834"/>
    </source>
</evidence>
<reference evidence="7 8" key="1">
    <citation type="submission" date="2016-10" db="EMBL/GenBank/DDBJ databases">
        <authorList>
            <person name="de Groot N.N."/>
        </authorList>
    </citation>
    <scope>NUCLEOTIDE SEQUENCE [LARGE SCALE GENOMIC DNA]</scope>
    <source>
        <strain evidence="7 8">CCM7597</strain>
    </source>
</reference>
<dbReference type="GO" id="GO:0005975">
    <property type="term" value="P:carbohydrate metabolic process"/>
    <property type="evidence" value="ECO:0007669"/>
    <property type="project" value="InterPro"/>
</dbReference>
<evidence type="ECO:0000259" key="6">
    <source>
        <dbReference type="SMART" id="SM00635"/>
    </source>
</evidence>
<dbReference type="RefSeq" id="WP_093043502.1">
    <property type="nucleotide sequence ID" value="NZ_FNQR01000004.1"/>
</dbReference>
<organism evidence="7 8">
    <name type="scientific">Thalassobacillus cyri</name>
    <dbReference type="NCBI Taxonomy" id="571932"/>
    <lineage>
        <taxon>Bacteria</taxon>
        <taxon>Bacillati</taxon>
        <taxon>Bacillota</taxon>
        <taxon>Bacilli</taxon>
        <taxon>Bacillales</taxon>
        <taxon>Bacillaceae</taxon>
        <taxon>Thalassobacillus</taxon>
    </lineage>
</organism>
<dbReference type="Pfam" id="PF04616">
    <property type="entry name" value="Glyco_hydro_43"/>
    <property type="match status" value="1"/>
</dbReference>
<dbReference type="InterPro" id="IPR003343">
    <property type="entry name" value="Big_2"/>
</dbReference>
<dbReference type="SUPFAM" id="SSF75005">
    <property type="entry name" value="Arabinanase/levansucrase/invertase"/>
    <property type="match status" value="2"/>
</dbReference>
<keyword evidence="3 7" id="KW-0378">Hydrolase</keyword>
<dbReference type="OrthoDB" id="9758923at2"/>
<evidence type="ECO:0000256" key="2">
    <source>
        <dbReference type="ARBA" id="ARBA00009865"/>
    </source>
</evidence>
<evidence type="ECO:0000256" key="4">
    <source>
        <dbReference type="ARBA" id="ARBA00023295"/>
    </source>
</evidence>
<dbReference type="InterPro" id="IPR006710">
    <property type="entry name" value="Glyco_hydro_43"/>
</dbReference>
<name>A0A1H4ABA1_9BACI</name>
<sequence length="937" mass="103066">MSDSRKGLFTFVTATVIALVMFLGVGFAKTTAAANVDKVLDYEMKETEGTVIKDSIGNFDGTLVNPDDAELLSTDNAGVISFGGNNAHITIPQGVLDGKDSLTVSTLVNWSGKNRAEWLYTFGQNSSKYMYFTPSYPSDGSARFGIATNGWRDEVSATTDTLAKNEWKLVTTVISGETLELYIDGELTASGSTSFALEDISNTDVISGYIGKSFYGADPYFNGMVADLEVYDGALTAEEVKALTAAADEEIANMDTLLLDSAVSQLGYDDFLNENASKEEVEKDLKFPESGANSTAITWESSNQDVITNDGMVTRPSHEEGSQDVVLTATISDGTNYATKEFTVTVIHNPKDSVAVKIAAKELTVYNINDVRGNLTLLTEGAYNTAISWTSEDESIITPTGEVTRPSHSEGDVTVKLKATITKNNETVTKVFLAHVKEMPKQEDYKGYLFSYFTGEGYSNGEQIYFGLSEGNDPLHWQQLNDGGPVFTSDMGEEGLRDPFIIRSPEGDKFYMIATDLKMYGSGDWGRAQTEGSRSIMVWESNDLVNWSEQRMVEVAPPEAGNTWAPEIFYDEKIGEYVIFWASKLYESEEDRASGSSYQHMMYTTTRDFHTFSEPKVYMDYGYSIIDTTMIEHDGKIYRFTKDERGNTSSSPNGKFIFQEVGDSVLDPNFELIREGLGKGDISRGEGPLVFKSNTEEKWYMFIDEFGGRGYVPFETTDLDSGEWTVSEDYDLPDRPRHGTVLPVTQAEYESLLENVPVEVEAPVSENPVTGVSLDQEAVELIEGQTMQLTATVAPQKAVNQGVLWSSSNENAAVVDENGTVTGLQEGSAIITVTTVEGGFIATAKVTVTPQLSIDELRQVTEQYVESGDVNGPLVPKLVNSLKQVTHHREKRNENQAVKHLENYLKHLEKAKSEHVSEEAKAALSKHANLLLDNGLN</sequence>
<dbReference type="Gene3D" id="2.115.10.20">
    <property type="entry name" value="Glycosyl hydrolase domain, family 43"/>
    <property type="match status" value="1"/>
</dbReference>
<dbReference type="EMBL" id="FNQR01000004">
    <property type="protein sequence ID" value="SEA33170.1"/>
    <property type="molecule type" value="Genomic_DNA"/>
</dbReference>
<dbReference type="InterPro" id="IPR008964">
    <property type="entry name" value="Invasin/intimin_cell_adhesion"/>
</dbReference>
<feature type="domain" description="BIG2" evidence="6">
    <location>
        <begin position="352"/>
        <end position="431"/>
    </location>
</feature>
<dbReference type="Pfam" id="PF20578">
    <property type="entry name" value="aBig_2"/>
    <property type="match status" value="2"/>
</dbReference>
<evidence type="ECO:0000313" key="8">
    <source>
        <dbReference type="Proteomes" id="UP000198584"/>
    </source>
</evidence>